<dbReference type="Proteomes" id="UP001320420">
    <property type="component" value="Unassembled WGS sequence"/>
</dbReference>
<dbReference type="AlphaFoldDB" id="A0AAN9USF6"/>
<dbReference type="InterPro" id="IPR011990">
    <property type="entry name" value="TPR-like_helical_dom_sf"/>
</dbReference>
<evidence type="ECO:0000313" key="1">
    <source>
        <dbReference type="EMBL" id="KAK7754320.1"/>
    </source>
</evidence>
<keyword evidence="2" id="KW-1185">Reference proteome</keyword>
<proteinExistence type="predicted"/>
<evidence type="ECO:0008006" key="3">
    <source>
        <dbReference type="Google" id="ProtNLM"/>
    </source>
</evidence>
<accession>A0AAN9USF6</accession>
<name>A0AAN9USF6_9PEZI</name>
<dbReference type="SUPFAM" id="SSF48452">
    <property type="entry name" value="TPR-like"/>
    <property type="match status" value="1"/>
</dbReference>
<reference evidence="1 2" key="1">
    <citation type="submission" date="2024-02" db="EMBL/GenBank/DDBJ databases">
        <title>De novo assembly and annotation of 12 fungi associated with fruit tree decline syndrome in Ontario, Canada.</title>
        <authorList>
            <person name="Sulman M."/>
            <person name="Ellouze W."/>
            <person name="Ilyukhin E."/>
        </authorList>
    </citation>
    <scope>NUCLEOTIDE SEQUENCE [LARGE SCALE GENOMIC DNA]</scope>
    <source>
        <strain evidence="1 2">M11/M66-122</strain>
    </source>
</reference>
<dbReference type="EMBL" id="JAKJXP020000021">
    <property type="protein sequence ID" value="KAK7754320.1"/>
    <property type="molecule type" value="Genomic_DNA"/>
</dbReference>
<evidence type="ECO:0000313" key="2">
    <source>
        <dbReference type="Proteomes" id="UP001320420"/>
    </source>
</evidence>
<dbReference type="Gene3D" id="1.25.40.10">
    <property type="entry name" value="Tetratricopeptide repeat domain"/>
    <property type="match status" value="1"/>
</dbReference>
<sequence length="558" mass="62280">MAEDAAERVSPSLPYYNLGTYERKVAARNEEAQIWSTRGLIWAFAFNHGESERCFRKALAFDSSCAFAHWGVAYALGPNYNVPWDANDQLEDTARRGREALERAKAAAAHDGLPVERALIEALEHRFPDPGAHRDTALWNRRYAEAMQKVYEQFGDDIDVVALYADALLNLTPWQLWELPSGKPKPGARTLDAKAVLDRALAQEGGLQHPGLLHLYIHLMEMSPTPEAAQKAADHLRGIVPDSGHLNHMPSHIDVLLGDYHKGIQANQDAIVADALFLAKEGALNFYTLYRLHNYHFRIYCAMFAGQSKAALESAAQLLDAIPEPLLRVQSPPMADWTESFGGVRVHVLVRFGRWQELVDLPLPADPVLYRVTTAMAHYGKGMAFAALGQVPEAERERGAFLEAAERVPPTRVLFNNKYKDILRVAEAVLDGELEYRRGRHDAAFAHLREAIARSRNLNYDEPWGFMQPPAHALGALLVEQGRFDEAVTVYAEDLGISDVLPRALRHPKNVWALHGYHECLVKLGRIEEAAAIKPQLDEAIAGADIPIKSSCYCRITE</sequence>
<dbReference type="PANTHER" id="PTHR45588">
    <property type="entry name" value="TPR DOMAIN-CONTAINING PROTEIN"/>
    <property type="match status" value="1"/>
</dbReference>
<dbReference type="PANTHER" id="PTHR45588:SF1">
    <property type="entry name" value="WW DOMAIN-CONTAINING PROTEIN"/>
    <property type="match status" value="1"/>
</dbReference>
<comment type="caution">
    <text evidence="1">The sequence shown here is derived from an EMBL/GenBank/DDBJ whole genome shotgun (WGS) entry which is preliminary data.</text>
</comment>
<gene>
    <name evidence="1" type="ORF">SLS62_003613</name>
</gene>
<protein>
    <recommendedName>
        <fullName evidence="3">TPR domain protein</fullName>
    </recommendedName>
</protein>
<organism evidence="1 2">
    <name type="scientific">Diatrype stigma</name>
    <dbReference type="NCBI Taxonomy" id="117547"/>
    <lineage>
        <taxon>Eukaryota</taxon>
        <taxon>Fungi</taxon>
        <taxon>Dikarya</taxon>
        <taxon>Ascomycota</taxon>
        <taxon>Pezizomycotina</taxon>
        <taxon>Sordariomycetes</taxon>
        <taxon>Xylariomycetidae</taxon>
        <taxon>Xylariales</taxon>
        <taxon>Diatrypaceae</taxon>
        <taxon>Diatrype</taxon>
    </lineage>
</organism>